<protein>
    <submittedName>
        <fullName evidence="1">Uncharacterized protein</fullName>
    </submittedName>
</protein>
<dbReference type="Proteomes" id="UP001604336">
    <property type="component" value="Unassembled WGS sequence"/>
</dbReference>
<dbReference type="AlphaFoldDB" id="A0ABD1V5A3"/>
<proteinExistence type="predicted"/>
<organism evidence="1 2">
    <name type="scientific">Abeliophyllum distichum</name>
    <dbReference type="NCBI Taxonomy" id="126358"/>
    <lineage>
        <taxon>Eukaryota</taxon>
        <taxon>Viridiplantae</taxon>
        <taxon>Streptophyta</taxon>
        <taxon>Embryophyta</taxon>
        <taxon>Tracheophyta</taxon>
        <taxon>Spermatophyta</taxon>
        <taxon>Magnoliopsida</taxon>
        <taxon>eudicotyledons</taxon>
        <taxon>Gunneridae</taxon>
        <taxon>Pentapetalae</taxon>
        <taxon>asterids</taxon>
        <taxon>lamiids</taxon>
        <taxon>Lamiales</taxon>
        <taxon>Oleaceae</taxon>
        <taxon>Forsythieae</taxon>
        <taxon>Abeliophyllum</taxon>
    </lineage>
</organism>
<comment type="caution">
    <text evidence="1">The sequence shown here is derived from an EMBL/GenBank/DDBJ whole genome shotgun (WGS) entry which is preliminary data.</text>
</comment>
<dbReference type="EMBL" id="JBFOLK010000002">
    <property type="protein sequence ID" value="KAL2532516.1"/>
    <property type="molecule type" value="Genomic_DNA"/>
</dbReference>
<reference evidence="2" key="1">
    <citation type="submission" date="2024-07" db="EMBL/GenBank/DDBJ databases">
        <title>Two chromosome-level genome assemblies of Korean endemic species Abeliophyllum distichum and Forsythia ovata (Oleaceae).</title>
        <authorList>
            <person name="Jang H."/>
        </authorList>
    </citation>
    <scope>NUCLEOTIDE SEQUENCE [LARGE SCALE GENOMIC DNA]</scope>
</reference>
<accession>A0ABD1V5A3</accession>
<name>A0ABD1V5A3_9LAMI</name>
<keyword evidence="2" id="KW-1185">Reference proteome</keyword>
<gene>
    <name evidence="1" type="ORF">Adt_05867</name>
</gene>
<sequence length="127" mass="14604">MRLILPNKKDRPCSSVDGHVAIMSDALACGIKLFLHPFLGSYSEATTFVLFSYPPNSWTQIVGTWLLWQKMSPDYPMSHYVFHTLFKLNRYAKRDGETKEKVKDWYYLTARGTHSPVITGHPSSIKH</sequence>
<evidence type="ECO:0000313" key="2">
    <source>
        <dbReference type="Proteomes" id="UP001604336"/>
    </source>
</evidence>
<evidence type="ECO:0000313" key="1">
    <source>
        <dbReference type="EMBL" id="KAL2532516.1"/>
    </source>
</evidence>